<evidence type="ECO:0000313" key="1">
    <source>
        <dbReference type="EMBL" id="GAA3622245.1"/>
    </source>
</evidence>
<keyword evidence="2" id="KW-1185">Reference proteome</keyword>
<dbReference type="Proteomes" id="UP001501490">
    <property type="component" value="Unassembled WGS sequence"/>
</dbReference>
<sequence>MSFLRKLFKRDAAEEEDDSPIVLDKESVAPRLLRLEKALDAVATEMRSDQSMDNPGWRGRVNEYSQLAGDCMQVRRGSTVTREAVLDIVFAVRPVFSGPIPEGLEGLGPLQAEMMAAAEDLRA</sequence>
<gene>
    <name evidence="1" type="ORF">GCM10022236_25760</name>
</gene>
<accession>A0ABP7A1I0</accession>
<dbReference type="EMBL" id="BAABAB010000017">
    <property type="protein sequence ID" value="GAA3622245.1"/>
    <property type="molecule type" value="Genomic_DNA"/>
</dbReference>
<organism evidence="1 2">
    <name type="scientific">Microlunatus ginsengisoli</name>
    <dbReference type="NCBI Taxonomy" id="363863"/>
    <lineage>
        <taxon>Bacteria</taxon>
        <taxon>Bacillati</taxon>
        <taxon>Actinomycetota</taxon>
        <taxon>Actinomycetes</taxon>
        <taxon>Propionibacteriales</taxon>
        <taxon>Propionibacteriaceae</taxon>
        <taxon>Microlunatus</taxon>
    </lineage>
</organism>
<dbReference type="RefSeq" id="WP_344805088.1">
    <property type="nucleotide sequence ID" value="NZ_BAABAB010000017.1"/>
</dbReference>
<evidence type="ECO:0000313" key="2">
    <source>
        <dbReference type="Proteomes" id="UP001501490"/>
    </source>
</evidence>
<reference evidence="2" key="1">
    <citation type="journal article" date="2019" name="Int. J. Syst. Evol. Microbiol.">
        <title>The Global Catalogue of Microorganisms (GCM) 10K type strain sequencing project: providing services to taxonomists for standard genome sequencing and annotation.</title>
        <authorList>
            <consortium name="The Broad Institute Genomics Platform"/>
            <consortium name="The Broad Institute Genome Sequencing Center for Infectious Disease"/>
            <person name="Wu L."/>
            <person name="Ma J."/>
        </authorList>
    </citation>
    <scope>NUCLEOTIDE SEQUENCE [LARGE SCALE GENOMIC DNA]</scope>
    <source>
        <strain evidence="2">JCM 16929</strain>
    </source>
</reference>
<protein>
    <submittedName>
        <fullName evidence="1">Uncharacterized protein</fullName>
    </submittedName>
</protein>
<proteinExistence type="predicted"/>
<comment type="caution">
    <text evidence="1">The sequence shown here is derived from an EMBL/GenBank/DDBJ whole genome shotgun (WGS) entry which is preliminary data.</text>
</comment>
<name>A0ABP7A1I0_9ACTN</name>